<dbReference type="EMBL" id="CP005960">
    <property type="protein sequence ID" value="AHZ71303.1"/>
    <property type="molecule type" value="Genomic_DNA"/>
</dbReference>
<evidence type="ECO:0000313" key="2">
    <source>
        <dbReference type="Proteomes" id="UP000026913"/>
    </source>
</evidence>
<dbReference type="HOGENOM" id="CLU_3275344_0_0_6"/>
<dbReference type="Proteomes" id="UP000026913">
    <property type="component" value="Chromosome"/>
</dbReference>
<gene>
    <name evidence="1" type="ORF">OU5_4224</name>
</gene>
<dbReference type="KEGG" id="pman:OU5_4224"/>
<organism evidence="1 2">
    <name type="scientific">Pseudomonas mandelii JR-1</name>
    <dbReference type="NCBI Taxonomy" id="1147786"/>
    <lineage>
        <taxon>Bacteria</taxon>
        <taxon>Pseudomonadati</taxon>
        <taxon>Pseudomonadota</taxon>
        <taxon>Gammaproteobacteria</taxon>
        <taxon>Pseudomonadales</taxon>
        <taxon>Pseudomonadaceae</taxon>
        <taxon>Pseudomonas</taxon>
    </lineage>
</organism>
<sequence>MATFELNRGGLILFNATLDGDDAKSTFQCPNELEVELQEAP</sequence>
<reference evidence="1 2" key="1">
    <citation type="journal article" date="2012" name="J. Bacteriol.">
        <title>Genome sequence of cold-adapted Pseudomonas mandelii strain JR-1.</title>
        <authorList>
            <person name="Jang S.H."/>
            <person name="Kim J."/>
            <person name="Kim J."/>
            <person name="Hong S."/>
            <person name="Lee C."/>
        </authorList>
    </citation>
    <scope>NUCLEOTIDE SEQUENCE [LARGE SCALE GENOMIC DNA]</scope>
    <source>
        <strain evidence="1 2">JR-1</strain>
    </source>
</reference>
<evidence type="ECO:0000313" key="1">
    <source>
        <dbReference type="EMBL" id="AHZ71303.1"/>
    </source>
</evidence>
<protein>
    <submittedName>
        <fullName evidence="1">Uncharacterized protein</fullName>
    </submittedName>
</protein>
<dbReference type="AlphaFoldDB" id="A0A024EG50"/>
<accession>A0A024EG50</accession>
<name>A0A024EG50_9PSED</name>
<proteinExistence type="predicted"/>